<evidence type="ECO:0008006" key="4">
    <source>
        <dbReference type="Google" id="ProtNLM"/>
    </source>
</evidence>
<feature type="compositionally biased region" description="Polar residues" evidence="1">
    <location>
        <begin position="12"/>
        <end position="29"/>
    </location>
</feature>
<sequence length="82" mass="8364">MPRHEMTKSDASRIQSSQAKGAGDMSSQGFAARAQAAGDHWASSSQHTSSSGGGSNESTGVSKDSSTSHYSGTGSGENKQRT</sequence>
<evidence type="ECO:0000256" key="1">
    <source>
        <dbReference type="SAM" id="MobiDB-lite"/>
    </source>
</evidence>
<gene>
    <name evidence="2" type="ORF">P175DRAFT_0553682</name>
</gene>
<protein>
    <recommendedName>
        <fullName evidence="4">SMP domain-containing protein</fullName>
    </recommendedName>
</protein>
<dbReference type="Proteomes" id="UP000244073">
    <property type="component" value="Unassembled WGS sequence"/>
</dbReference>
<evidence type="ECO:0000313" key="3">
    <source>
        <dbReference type="Proteomes" id="UP000244073"/>
    </source>
</evidence>
<feature type="compositionally biased region" description="Low complexity" evidence="1">
    <location>
        <begin position="43"/>
        <end position="72"/>
    </location>
</feature>
<dbReference type="VEuPathDB" id="FungiDB:P175DRAFT_0553682"/>
<feature type="compositionally biased region" description="Basic and acidic residues" evidence="1">
    <location>
        <begin position="1"/>
        <end position="11"/>
    </location>
</feature>
<feature type="region of interest" description="Disordered" evidence="1">
    <location>
        <begin position="1"/>
        <end position="82"/>
    </location>
</feature>
<dbReference type="RefSeq" id="XP_040755793.1">
    <property type="nucleotide sequence ID" value="XM_040900503.1"/>
</dbReference>
<accession>A0A2T5M786</accession>
<dbReference type="OrthoDB" id="5988651at2759"/>
<reference evidence="2 3" key="1">
    <citation type="journal article" date="2018" name="Proc. Natl. Acad. Sci. U.S.A.">
        <title>Linking secondary metabolites to gene clusters through genome sequencing of six diverse Aspergillus species.</title>
        <authorList>
            <person name="Kaerboelling I."/>
            <person name="Vesth T.C."/>
            <person name="Frisvad J.C."/>
            <person name="Nybo J.L."/>
            <person name="Theobald S."/>
            <person name="Kuo A."/>
            <person name="Bowyer P."/>
            <person name="Matsuda Y."/>
            <person name="Mondo S."/>
            <person name="Lyhne E.K."/>
            <person name="Kogle M.E."/>
            <person name="Clum A."/>
            <person name="Lipzen A."/>
            <person name="Salamov A."/>
            <person name="Ngan C.Y."/>
            <person name="Daum C."/>
            <person name="Chiniquy J."/>
            <person name="Barry K."/>
            <person name="LaButti K."/>
            <person name="Haridas S."/>
            <person name="Simmons B.A."/>
            <person name="Magnuson J.K."/>
            <person name="Mortensen U.H."/>
            <person name="Larsen T.O."/>
            <person name="Grigoriev I.V."/>
            <person name="Baker S.E."/>
            <person name="Andersen M.R."/>
        </authorList>
    </citation>
    <scope>NUCLEOTIDE SEQUENCE [LARGE SCALE GENOMIC DNA]</scope>
    <source>
        <strain evidence="2 3">IBT 24754</strain>
    </source>
</reference>
<dbReference type="AlphaFoldDB" id="A0A2T5M786"/>
<comment type="caution">
    <text evidence="2">The sequence shown here is derived from an EMBL/GenBank/DDBJ whole genome shotgun (WGS) entry which is preliminary data.</text>
</comment>
<dbReference type="GeneID" id="63817387"/>
<proteinExistence type="predicted"/>
<organism evidence="2 3">
    <name type="scientific">Aspergillus ochraceoroseus IBT 24754</name>
    <dbReference type="NCBI Taxonomy" id="1392256"/>
    <lineage>
        <taxon>Eukaryota</taxon>
        <taxon>Fungi</taxon>
        <taxon>Dikarya</taxon>
        <taxon>Ascomycota</taxon>
        <taxon>Pezizomycotina</taxon>
        <taxon>Eurotiomycetes</taxon>
        <taxon>Eurotiomycetidae</taxon>
        <taxon>Eurotiales</taxon>
        <taxon>Aspergillaceae</taxon>
        <taxon>Aspergillus</taxon>
        <taxon>Aspergillus subgen. Nidulantes</taxon>
    </lineage>
</organism>
<dbReference type="EMBL" id="MSFN02000001">
    <property type="protein sequence ID" value="PTU24401.1"/>
    <property type="molecule type" value="Genomic_DNA"/>
</dbReference>
<name>A0A2T5M786_9EURO</name>
<evidence type="ECO:0000313" key="2">
    <source>
        <dbReference type="EMBL" id="PTU24401.1"/>
    </source>
</evidence>